<reference evidence="4" key="2">
    <citation type="journal article" date="2022" name="Microb. Genom.">
        <title>A chromosome-scale genome assembly of the tomato pathogen Cladosporium fulvum reveals a compartmentalized genome architecture and the presence of a dispensable chromosome.</title>
        <authorList>
            <person name="Zaccaron A.Z."/>
            <person name="Chen L.H."/>
            <person name="Samaras A."/>
            <person name="Stergiopoulos I."/>
        </authorList>
    </citation>
    <scope>NUCLEOTIDE SEQUENCE</scope>
    <source>
        <strain evidence="4">Race5_Kim</strain>
    </source>
</reference>
<evidence type="ECO:0000256" key="2">
    <source>
        <dbReference type="SAM" id="MobiDB-lite"/>
    </source>
</evidence>
<dbReference type="GeneID" id="71989092"/>
<dbReference type="InterPro" id="IPR016197">
    <property type="entry name" value="Chromo-like_dom_sf"/>
</dbReference>
<dbReference type="SUPFAM" id="SSF54160">
    <property type="entry name" value="Chromo domain-like"/>
    <property type="match status" value="1"/>
</dbReference>
<comment type="subunit">
    <text evidence="1">Component of the NuA4 histone acetyltransferase complex.</text>
</comment>
<dbReference type="Gene3D" id="2.40.50.40">
    <property type="match status" value="1"/>
</dbReference>
<dbReference type="CDD" id="cd00024">
    <property type="entry name" value="CD_CSD"/>
    <property type="match status" value="1"/>
</dbReference>
<dbReference type="KEGG" id="ffu:CLAFUR5_09214"/>
<proteinExistence type="predicted"/>
<dbReference type="InterPro" id="IPR023780">
    <property type="entry name" value="Chromo_domain"/>
</dbReference>
<accession>A0A9Q8PGG5</accession>
<dbReference type="EMBL" id="CP090171">
    <property type="protein sequence ID" value="UJO22056.1"/>
    <property type="molecule type" value="Genomic_DNA"/>
</dbReference>
<feature type="region of interest" description="Disordered" evidence="2">
    <location>
        <begin position="49"/>
        <end position="117"/>
    </location>
</feature>
<dbReference type="GO" id="GO:0006338">
    <property type="term" value="P:chromatin remodeling"/>
    <property type="evidence" value="ECO:0007669"/>
    <property type="project" value="UniProtKB-ARBA"/>
</dbReference>
<dbReference type="RefSeq" id="XP_047766422.1">
    <property type="nucleotide sequence ID" value="XM_047908362.1"/>
</dbReference>
<name>A0A9Q8PGG5_PASFU</name>
<dbReference type="InterPro" id="IPR000953">
    <property type="entry name" value="Chromo/chromo_shadow_dom"/>
</dbReference>
<keyword evidence="5" id="KW-1185">Reference proteome</keyword>
<dbReference type="AlphaFoldDB" id="A0A9Q8PGG5"/>
<dbReference type="Pfam" id="PF00385">
    <property type="entry name" value="Chromo"/>
    <property type="match status" value="1"/>
</dbReference>
<dbReference type="Proteomes" id="UP000756132">
    <property type="component" value="Chromosome 9"/>
</dbReference>
<evidence type="ECO:0000259" key="3">
    <source>
        <dbReference type="PROSITE" id="PS50013"/>
    </source>
</evidence>
<protein>
    <recommendedName>
        <fullName evidence="3">Chromo domain-containing protein</fullName>
    </recommendedName>
</protein>
<evidence type="ECO:0000256" key="1">
    <source>
        <dbReference type="ARBA" id="ARBA00011353"/>
    </source>
</evidence>
<evidence type="ECO:0000313" key="4">
    <source>
        <dbReference type="EMBL" id="UJO22056.1"/>
    </source>
</evidence>
<evidence type="ECO:0000313" key="5">
    <source>
        <dbReference type="Proteomes" id="UP000756132"/>
    </source>
</evidence>
<dbReference type="OrthoDB" id="1918685at2759"/>
<reference evidence="4" key="1">
    <citation type="submission" date="2021-12" db="EMBL/GenBank/DDBJ databases">
        <authorList>
            <person name="Zaccaron A."/>
            <person name="Stergiopoulos I."/>
        </authorList>
    </citation>
    <scope>NUCLEOTIDE SEQUENCE</scope>
    <source>
        <strain evidence="4">Race5_Kim</strain>
    </source>
</reference>
<organism evidence="4 5">
    <name type="scientific">Passalora fulva</name>
    <name type="common">Tomato leaf mold</name>
    <name type="synonym">Cladosporium fulvum</name>
    <dbReference type="NCBI Taxonomy" id="5499"/>
    <lineage>
        <taxon>Eukaryota</taxon>
        <taxon>Fungi</taxon>
        <taxon>Dikarya</taxon>
        <taxon>Ascomycota</taxon>
        <taxon>Pezizomycotina</taxon>
        <taxon>Dothideomycetes</taxon>
        <taxon>Dothideomycetidae</taxon>
        <taxon>Mycosphaerellales</taxon>
        <taxon>Mycosphaerellaceae</taxon>
        <taxon>Fulvia</taxon>
    </lineage>
</organism>
<feature type="domain" description="Chromo" evidence="3">
    <location>
        <begin position="1"/>
        <end position="53"/>
    </location>
</feature>
<gene>
    <name evidence="4" type="ORF">CLAFUR5_09214</name>
</gene>
<sequence>MKKVGTKVKYLVKWQDLGPIYNEWVDESELLENCSDIVQEYHDGLLKTVNPEQKEPRVKQSLPVSHAPLTKPRLTLHNPQHDPTQPQPARVDNDNHLHPVPPDQAAQRQPNHHHSHE</sequence>
<dbReference type="PROSITE" id="PS50013">
    <property type="entry name" value="CHROMO_2"/>
    <property type="match status" value="1"/>
</dbReference>